<evidence type="ECO:0000256" key="10">
    <source>
        <dbReference type="SAM" id="MobiDB-lite"/>
    </source>
</evidence>
<evidence type="ECO:0000256" key="6">
    <source>
        <dbReference type="ARBA" id="ARBA00023015"/>
    </source>
</evidence>
<evidence type="ECO:0000256" key="3">
    <source>
        <dbReference type="ARBA" id="ARBA00022491"/>
    </source>
</evidence>
<comment type="subcellular location">
    <subcellularLocation>
        <location evidence="1">Nucleus</location>
        <location evidence="1">Nucleolus</location>
    </subcellularLocation>
</comment>
<evidence type="ECO:0000256" key="9">
    <source>
        <dbReference type="PROSITE-ProRule" id="PRU00042"/>
    </source>
</evidence>
<proteinExistence type="evidence at transcript level"/>
<feature type="region of interest" description="Disordered" evidence="10">
    <location>
        <begin position="131"/>
        <end position="328"/>
    </location>
</feature>
<keyword evidence="9" id="KW-0479">Metal-binding</keyword>
<dbReference type="GO" id="GO:0008270">
    <property type="term" value="F:zinc ion binding"/>
    <property type="evidence" value="ECO:0007669"/>
    <property type="project" value="UniProtKB-KW"/>
</dbReference>
<dbReference type="AlphaFoldDB" id="A9P2L8"/>
<dbReference type="GO" id="GO:0005730">
    <property type="term" value="C:nucleolus"/>
    <property type="evidence" value="ECO:0007669"/>
    <property type="project" value="UniProtKB-SubCell"/>
</dbReference>
<dbReference type="PROSITE" id="PS00028">
    <property type="entry name" value="ZINC_FINGER_C2H2_1"/>
    <property type="match status" value="1"/>
</dbReference>
<name>A9P2L8_PICSI</name>
<evidence type="ECO:0000256" key="4">
    <source>
        <dbReference type="ARBA" id="ARBA00022801"/>
    </source>
</evidence>
<organism evidence="12">
    <name type="scientific">Picea sitchensis</name>
    <name type="common">Sitka spruce</name>
    <name type="synonym">Pinus sitchensis</name>
    <dbReference type="NCBI Taxonomy" id="3332"/>
    <lineage>
        <taxon>Eukaryota</taxon>
        <taxon>Viridiplantae</taxon>
        <taxon>Streptophyta</taxon>
        <taxon>Embryophyta</taxon>
        <taxon>Tracheophyta</taxon>
        <taxon>Spermatophyta</taxon>
        <taxon>Pinopsida</taxon>
        <taxon>Pinidae</taxon>
        <taxon>Conifers I</taxon>
        <taxon>Pinales</taxon>
        <taxon>Pinaceae</taxon>
        <taxon>Picea</taxon>
    </lineage>
</organism>
<evidence type="ECO:0000256" key="8">
    <source>
        <dbReference type="ARBA" id="ARBA00023242"/>
    </source>
</evidence>
<sequence length="355" mass="38314">MKMEFWGVEVKPGEVLCCDPGDDKYLHLSQAALGEIQNAKENERVLLNVHDDNKKIVLGALTYGKCDQFSLDIMFSKPFKLSHSCTTGSVFFIGYTTVVEDVDGGMGGYEDSDSDSDDDRQAQALMRRVKENGQKEARLAKPELMKDGVKQLKPESVLIDKAAAKAKPGERKSLPGKKPEEKEESSEDDDEEDDDDDVDDDDDEDGEQGMEGSSDDEDESDEEEGDSDDESDEDKNRKMPKVESSGKKRPLPDSSIKSPGTDKKAKVTPGGAQNQGTDGGKKGGPKISVSKEQIPSNKGQTPKAKGGVGAKESPKPSTTPGSGKKIGQHVCNTCTRNFATESALTQHNAAKHGGK</sequence>
<feature type="compositionally biased region" description="Basic and acidic residues" evidence="10">
    <location>
        <begin position="167"/>
        <end position="181"/>
    </location>
</feature>
<evidence type="ECO:0000313" key="12">
    <source>
        <dbReference type="EMBL" id="ABK27129.1"/>
    </source>
</evidence>
<accession>A9P2L8</accession>
<dbReference type="FunFam" id="2.60.120.340:FF:000004">
    <property type="entry name" value="Histone deacetylase HDT1"/>
    <property type="match status" value="1"/>
</dbReference>
<keyword evidence="3" id="KW-0678">Repressor</keyword>
<keyword evidence="4" id="KW-0378">Hydrolase</keyword>
<protein>
    <recommendedName>
        <fullName evidence="11">C2H2-type domain-containing protein</fullName>
    </recommendedName>
</protein>
<evidence type="ECO:0000256" key="2">
    <source>
        <dbReference type="ARBA" id="ARBA00006673"/>
    </source>
</evidence>
<evidence type="ECO:0000256" key="5">
    <source>
        <dbReference type="ARBA" id="ARBA00022853"/>
    </source>
</evidence>
<dbReference type="Gene3D" id="2.60.120.340">
    <property type="entry name" value="Nucleoplasmin core domain"/>
    <property type="match status" value="1"/>
</dbReference>
<keyword evidence="9" id="KW-0862">Zinc</keyword>
<evidence type="ECO:0000259" key="11">
    <source>
        <dbReference type="PROSITE" id="PS50157"/>
    </source>
</evidence>
<keyword evidence="9" id="KW-0863">Zinc-finger</keyword>
<keyword evidence="8" id="KW-0539">Nucleus</keyword>
<reference evidence="12" key="1">
    <citation type="journal article" date="2008" name="BMC Genomics">
        <title>A conifer genomics resource of 200,000 spruce (Picea spp.) ESTs and 6,464 high-quality, sequence-finished full-length cDNAs for Sitka spruce (Picea sitchensis).</title>
        <authorList>
            <person name="Ralph S.G."/>
            <person name="Chun H.J."/>
            <person name="Kolosova N."/>
            <person name="Cooper D."/>
            <person name="Oddy C."/>
            <person name="Ritland C.E."/>
            <person name="Kirkpatrick R."/>
            <person name="Moore R."/>
            <person name="Barber S."/>
            <person name="Holt R.A."/>
            <person name="Jones S.J."/>
            <person name="Marra M.A."/>
            <person name="Douglas C.J."/>
            <person name="Ritland K."/>
            <person name="Bohlmann J."/>
        </authorList>
    </citation>
    <scope>NUCLEOTIDE SEQUENCE</scope>
    <source>
        <tissue evidence="12">Bark</tissue>
    </source>
</reference>
<feature type="compositionally biased region" description="Basic and acidic residues" evidence="10">
    <location>
        <begin position="131"/>
        <end position="153"/>
    </location>
</feature>
<keyword evidence="5" id="KW-0156">Chromatin regulator</keyword>
<dbReference type="InterPro" id="IPR041232">
    <property type="entry name" value="NPL"/>
</dbReference>
<feature type="compositionally biased region" description="Acidic residues" evidence="10">
    <location>
        <begin position="182"/>
        <end position="233"/>
    </location>
</feature>
<evidence type="ECO:0000256" key="1">
    <source>
        <dbReference type="ARBA" id="ARBA00004604"/>
    </source>
</evidence>
<feature type="compositionally biased region" description="Basic and acidic residues" evidence="10">
    <location>
        <begin position="234"/>
        <end position="246"/>
    </location>
</feature>
<dbReference type="EMBL" id="EF087897">
    <property type="protein sequence ID" value="ABK27129.1"/>
    <property type="molecule type" value="mRNA"/>
</dbReference>
<evidence type="ECO:0000256" key="7">
    <source>
        <dbReference type="ARBA" id="ARBA00023163"/>
    </source>
</evidence>
<comment type="similarity">
    <text evidence="2">Belongs to the histone deacetylase HD2 family.</text>
</comment>
<dbReference type="Pfam" id="PF17800">
    <property type="entry name" value="NPL"/>
    <property type="match status" value="1"/>
</dbReference>
<dbReference type="GO" id="GO:0016787">
    <property type="term" value="F:hydrolase activity"/>
    <property type="evidence" value="ECO:0007669"/>
    <property type="project" value="UniProtKB-KW"/>
</dbReference>
<keyword evidence="6" id="KW-0805">Transcription regulation</keyword>
<dbReference type="GO" id="GO:0006325">
    <property type="term" value="P:chromatin organization"/>
    <property type="evidence" value="ECO:0007669"/>
    <property type="project" value="UniProtKB-KW"/>
</dbReference>
<dbReference type="PROSITE" id="PS50157">
    <property type="entry name" value="ZINC_FINGER_C2H2_2"/>
    <property type="match status" value="1"/>
</dbReference>
<feature type="compositionally biased region" description="Polar residues" evidence="10">
    <location>
        <begin position="290"/>
        <end position="300"/>
    </location>
</feature>
<feature type="domain" description="C2H2-type" evidence="11">
    <location>
        <begin position="329"/>
        <end position="355"/>
    </location>
</feature>
<keyword evidence="7" id="KW-0804">Transcription</keyword>
<dbReference type="InterPro" id="IPR013087">
    <property type="entry name" value="Znf_C2H2_type"/>
</dbReference>